<proteinExistence type="predicted"/>
<evidence type="ECO:0008006" key="3">
    <source>
        <dbReference type="Google" id="ProtNLM"/>
    </source>
</evidence>
<dbReference type="Pfam" id="PF08891">
    <property type="entry name" value="YfcL"/>
    <property type="match status" value="1"/>
</dbReference>
<evidence type="ECO:0000313" key="2">
    <source>
        <dbReference type="Proteomes" id="UP000838672"/>
    </source>
</evidence>
<evidence type="ECO:0000313" key="1">
    <source>
        <dbReference type="EMBL" id="CAH0533964.1"/>
    </source>
</evidence>
<gene>
    <name evidence="1" type="ORF">VST7929_01846</name>
</gene>
<dbReference type="Proteomes" id="UP000838672">
    <property type="component" value="Unassembled WGS sequence"/>
</dbReference>
<protein>
    <recommendedName>
        <fullName evidence="3">YfcL family protein</fullName>
    </recommendedName>
</protein>
<comment type="caution">
    <text evidence="1">The sequence shown here is derived from an EMBL/GenBank/DDBJ whole genome shotgun (WGS) entry which is preliminary data.</text>
</comment>
<dbReference type="RefSeq" id="WP_237466377.1">
    <property type="nucleotide sequence ID" value="NZ_CAKLDI010000001.1"/>
</dbReference>
<name>A0ABM8ZUH0_9VIBR</name>
<sequence length="85" mass="9655">MQILDFEQQLMDKMDANVAHASDDELFANGYLRGHISLAVAQCEAEGLDDLEQLKSRINASLKQAEQELTPQDRVVVAHFWQQLQ</sequence>
<accession>A0ABM8ZUH0</accession>
<dbReference type="InterPro" id="IPR014987">
    <property type="entry name" value="UPF_YfcL"/>
</dbReference>
<keyword evidence="2" id="KW-1185">Reference proteome</keyword>
<organism evidence="1 2">
    <name type="scientific">Vibrio stylophorae</name>
    <dbReference type="NCBI Taxonomy" id="659351"/>
    <lineage>
        <taxon>Bacteria</taxon>
        <taxon>Pseudomonadati</taxon>
        <taxon>Pseudomonadota</taxon>
        <taxon>Gammaproteobacteria</taxon>
        <taxon>Vibrionales</taxon>
        <taxon>Vibrionaceae</taxon>
        <taxon>Vibrio</taxon>
    </lineage>
</organism>
<reference evidence="1" key="1">
    <citation type="submission" date="2021-11" db="EMBL/GenBank/DDBJ databases">
        <authorList>
            <person name="Rodrigo-Torres L."/>
            <person name="Arahal R. D."/>
            <person name="Lucena T."/>
        </authorList>
    </citation>
    <scope>NUCLEOTIDE SEQUENCE</scope>
    <source>
        <strain evidence="1">CECT 7929</strain>
    </source>
</reference>
<dbReference type="EMBL" id="CAKLDI010000001">
    <property type="protein sequence ID" value="CAH0533964.1"/>
    <property type="molecule type" value="Genomic_DNA"/>
</dbReference>